<keyword evidence="5" id="KW-1185">Reference proteome</keyword>
<evidence type="ECO:0000313" key="4">
    <source>
        <dbReference type="EMBL" id="KAK5976110.1"/>
    </source>
</evidence>
<evidence type="ECO:0000259" key="3">
    <source>
        <dbReference type="Pfam" id="PF01705"/>
    </source>
</evidence>
<feature type="domain" description="CX" evidence="3">
    <location>
        <begin position="94"/>
        <end position="153"/>
    </location>
</feature>
<evidence type="ECO:0000256" key="1">
    <source>
        <dbReference type="SAM" id="Phobius"/>
    </source>
</evidence>
<organism evidence="4 5">
    <name type="scientific">Trichostrongylus colubriformis</name>
    <name type="common">Black scour worm</name>
    <dbReference type="NCBI Taxonomy" id="6319"/>
    <lineage>
        <taxon>Eukaryota</taxon>
        <taxon>Metazoa</taxon>
        <taxon>Ecdysozoa</taxon>
        <taxon>Nematoda</taxon>
        <taxon>Chromadorea</taxon>
        <taxon>Rhabditida</taxon>
        <taxon>Rhabditina</taxon>
        <taxon>Rhabditomorpha</taxon>
        <taxon>Strongyloidea</taxon>
        <taxon>Trichostrongylidae</taxon>
        <taxon>Trichostrongylus</taxon>
    </lineage>
</organism>
<proteinExistence type="predicted"/>
<keyword evidence="2" id="KW-0732">Signal</keyword>
<dbReference type="PANTHER" id="PTHR47520">
    <property type="entry name" value="CX DOMAIN-CONTAINING PROTEIN-RELATED"/>
    <property type="match status" value="1"/>
</dbReference>
<name>A0AAN8FAT0_TRICO</name>
<feature type="transmembrane region" description="Helical" evidence="1">
    <location>
        <begin position="161"/>
        <end position="179"/>
    </location>
</feature>
<feature type="signal peptide" evidence="2">
    <location>
        <begin position="1"/>
        <end position="19"/>
    </location>
</feature>
<feature type="chain" id="PRO_5042963368" evidence="2">
    <location>
        <begin position="20"/>
        <end position="202"/>
    </location>
</feature>
<keyword evidence="1" id="KW-1133">Transmembrane helix</keyword>
<reference evidence="4 5" key="1">
    <citation type="submission" date="2019-10" db="EMBL/GenBank/DDBJ databases">
        <title>Assembly and Annotation for the nematode Trichostrongylus colubriformis.</title>
        <authorList>
            <person name="Martin J."/>
        </authorList>
    </citation>
    <scope>NUCLEOTIDE SEQUENCE [LARGE SCALE GENOMIC DNA]</scope>
    <source>
        <strain evidence="4">G859</strain>
        <tissue evidence="4">Whole worm</tissue>
    </source>
</reference>
<dbReference type="AlphaFoldDB" id="A0AAN8FAT0"/>
<comment type="caution">
    <text evidence="4">The sequence shown here is derived from an EMBL/GenBank/DDBJ whole genome shotgun (WGS) entry which is preliminary data.</text>
</comment>
<dbReference type="Proteomes" id="UP001331761">
    <property type="component" value="Unassembled WGS sequence"/>
</dbReference>
<evidence type="ECO:0000256" key="2">
    <source>
        <dbReference type="SAM" id="SignalP"/>
    </source>
</evidence>
<sequence length="202" mass="22575">MILHRLCVFTLLLGSVTMARRGGGGSRGGRGHSRARFASSPRFTRKYAKTGSIERTSLFRSTVFGAAAGYLTFRAGRHIINDPYQPIMFGSRSYYWNTDLQKPTEELPVQCVNKIDPQDPQFGRVYFPNDTRPTEIAYGCAEGDYCCGYDCCQEGTFFTSLFRLLVFILVMSVFGVICIEVSRCISLPFTSLCAFCSTSHTL</sequence>
<keyword evidence="1" id="KW-0812">Transmembrane</keyword>
<accession>A0AAN8FAT0</accession>
<gene>
    <name evidence="4" type="ORF">GCK32_006833</name>
</gene>
<dbReference type="EMBL" id="WIXE01012194">
    <property type="protein sequence ID" value="KAK5976110.1"/>
    <property type="molecule type" value="Genomic_DNA"/>
</dbReference>
<dbReference type="Pfam" id="PF01705">
    <property type="entry name" value="CX"/>
    <property type="match status" value="1"/>
</dbReference>
<keyword evidence="1" id="KW-0472">Membrane</keyword>
<protein>
    <submittedName>
        <fullName evidence="4">CX module</fullName>
    </submittedName>
</protein>
<dbReference type="PANTHER" id="PTHR47520:SF13">
    <property type="entry name" value="PROTEIN CBG10012"/>
    <property type="match status" value="1"/>
</dbReference>
<dbReference type="InterPro" id="IPR002619">
    <property type="entry name" value="CX"/>
</dbReference>
<evidence type="ECO:0000313" key="5">
    <source>
        <dbReference type="Proteomes" id="UP001331761"/>
    </source>
</evidence>